<keyword evidence="4" id="KW-1185">Reference proteome</keyword>
<sequence>MRRLTASAVLLLALAAPVAAGAQDHPPPHQGMQIPQGPLPPPRAWKDLTARDQDVLKPLQQDWDGFPPDKKSRFLGKALQWRDLPDDKRAEIRDRIDHWQKMTPEERAQARANREKFKDLTPEQRQKLHDAFERFNNLSPDQRQAIIQKWHSQTPEQRRQWVDNIGPNDALPPPPPPPGMGPPPPGSHPPPPSAR</sequence>
<feature type="region of interest" description="Disordered" evidence="1">
    <location>
        <begin position="151"/>
        <end position="195"/>
    </location>
</feature>
<protein>
    <submittedName>
        <fullName evidence="3">DUF3106 domain-containing protein</fullName>
    </submittedName>
</protein>
<reference evidence="3 4" key="1">
    <citation type="submission" date="2020-03" db="EMBL/GenBank/DDBJ databases">
        <authorList>
            <person name="Lai Q."/>
        </authorList>
    </citation>
    <scope>NUCLEOTIDE SEQUENCE [LARGE SCALE GENOMIC DNA]</scope>
    <source>
        <strain evidence="3 4">CCUG 25036</strain>
    </source>
</reference>
<proteinExistence type="predicted"/>
<organism evidence="3 4">
    <name type="scientific">Luteibacter anthropi</name>
    <dbReference type="NCBI Taxonomy" id="564369"/>
    <lineage>
        <taxon>Bacteria</taxon>
        <taxon>Pseudomonadati</taxon>
        <taxon>Pseudomonadota</taxon>
        <taxon>Gammaproteobacteria</taxon>
        <taxon>Lysobacterales</taxon>
        <taxon>Rhodanobacteraceae</taxon>
        <taxon>Luteibacter</taxon>
    </lineage>
</organism>
<evidence type="ECO:0000313" key="4">
    <source>
        <dbReference type="Proteomes" id="UP000490980"/>
    </source>
</evidence>
<comment type="caution">
    <text evidence="3">The sequence shown here is derived from an EMBL/GenBank/DDBJ whole genome shotgun (WGS) entry which is preliminary data.</text>
</comment>
<feature type="chain" id="PRO_5031464527" evidence="2">
    <location>
        <begin position="23"/>
        <end position="195"/>
    </location>
</feature>
<feature type="signal peptide" evidence="2">
    <location>
        <begin position="1"/>
        <end position="22"/>
    </location>
</feature>
<accession>A0A7X5ZK39</accession>
<feature type="compositionally biased region" description="Pro residues" evidence="1">
    <location>
        <begin position="170"/>
        <end position="195"/>
    </location>
</feature>
<dbReference type="Pfam" id="PF11304">
    <property type="entry name" value="DUF3106"/>
    <property type="match status" value="1"/>
</dbReference>
<gene>
    <name evidence="3" type="ORF">HBF25_19010</name>
</gene>
<feature type="region of interest" description="Disordered" evidence="1">
    <location>
        <begin position="21"/>
        <end position="42"/>
    </location>
</feature>
<dbReference type="AlphaFoldDB" id="A0A7X5ZK39"/>
<evidence type="ECO:0000256" key="1">
    <source>
        <dbReference type="SAM" id="MobiDB-lite"/>
    </source>
</evidence>
<keyword evidence="2" id="KW-0732">Signal</keyword>
<dbReference type="Proteomes" id="UP000490980">
    <property type="component" value="Unassembled WGS sequence"/>
</dbReference>
<dbReference type="RefSeq" id="WP_166951377.1">
    <property type="nucleotide sequence ID" value="NZ_JAARLZ010000012.1"/>
</dbReference>
<evidence type="ECO:0000313" key="3">
    <source>
        <dbReference type="EMBL" id="NII08479.1"/>
    </source>
</evidence>
<evidence type="ECO:0000256" key="2">
    <source>
        <dbReference type="SAM" id="SignalP"/>
    </source>
</evidence>
<name>A0A7X5ZK39_9GAMM</name>
<dbReference type="InterPro" id="IPR021455">
    <property type="entry name" value="DUF3106"/>
</dbReference>
<dbReference type="EMBL" id="JAARLZ010000012">
    <property type="protein sequence ID" value="NII08479.1"/>
    <property type="molecule type" value="Genomic_DNA"/>
</dbReference>